<organism evidence="4 5">
    <name type="scientific">Gordonia jacobaea</name>
    <dbReference type="NCBI Taxonomy" id="122202"/>
    <lineage>
        <taxon>Bacteria</taxon>
        <taxon>Bacillati</taxon>
        <taxon>Actinomycetota</taxon>
        <taxon>Actinomycetes</taxon>
        <taxon>Mycobacteriales</taxon>
        <taxon>Gordoniaceae</taxon>
        <taxon>Gordonia</taxon>
    </lineage>
</organism>
<keyword evidence="2" id="KW-1133">Transmembrane helix</keyword>
<evidence type="ECO:0000259" key="3">
    <source>
        <dbReference type="Pfam" id="PF13399"/>
    </source>
</evidence>
<dbReference type="Proteomes" id="UP000037247">
    <property type="component" value="Unassembled WGS sequence"/>
</dbReference>
<name>A0ABR5IHN0_9ACTN</name>
<protein>
    <recommendedName>
        <fullName evidence="3">LytR/CpsA/Psr regulator C-terminal domain-containing protein</fullName>
    </recommendedName>
</protein>
<dbReference type="InterPro" id="IPR027381">
    <property type="entry name" value="LytR/CpsA/Psr_C"/>
</dbReference>
<feature type="domain" description="LytR/CpsA/Psr regulator C-terminal" evidence="3">
    <location>
        <begin position="105"/>
        <end position="196"/>
    </location>
</feature>
<reference evidence="4 5" key="1">
    <citation type="submission" date="2015-05" db="EMBL/GenBank/DDBJ databases">
        <title>Draft genome sequence of the bacterium Gordonia jacobaea a new member of the Gordonia genus.</title>
        <authorList>
            <person name="Jimenez-Galisteo G."/>
            <person name="Dominguez A."/>
            <person name="Munoz E."/>
            <person name="Vinas M."/>
        </authorList>
    </citation>
    <scope>NUCLEOTIDE SEQUENCE [LARGE SCALE GENOMIC DNA]</scope>
    <source>
        <strain evidence="5">mv1</strain>
    </source>
</reference>
<keyword evidence="5" id="KW-1185">Reference proteome</keyword>
<feature type="region of interest" description="Disordered" evidence="1">
    <location>
        <begin position="51"/>
        <end position="70"/>
    </location>
</feature>
<dbReference type="EMBL" id="LDTZ01000013">
    <property type="protein sequence ID" value="KNA93099.1"/>
    <property type="molecule type" value="Genomic_DNA"/>
</dbReference>
<dbReference type="Pfam" id="PF13399">
    <property type="entry name" value="LytR_C"/>
    <property type="match status" value="1"/>
</dbReference>
<accession>A0ABR5IHN0</accession>
<dbReference type="Gene3D" id="3.30.70.2390">
    <property type="match status" value="1"/>
</dbReference>
<evidence type="ECO:0000256" key="2">
    <source>
        <dbReference type="SAM" id="Phobius"/>
    </source>
</evidence>
<keyword evidence="2" id="KW-0812">Transmembrane</keyword>
<sequence length="237" mass="24550">MVSRITVGYPTDDKGRPYRRRHARPAIIVAVILLVVGVIAWAVALSNSTADATPTSCNAPTPASSSVVAPPAANAPAAASAKTPKLTVVSRDDMLNVAPAALSTFQVRVLNASTQRGEAQTVSDDLTAQGFNPVPDGAYADDALYPNHDLDCVAQIRFGPAGKAAAASVWVAIPCAELVDDGRTGTSVDVALGEYYKAREQSQDTQAALEALRSADPHNPKTGADPGVVRAVHAQPC</sequence>
<evidence type="ECO:0000256" key="1">
    <source>
        <dbReference type="SAM" id="MobiDB-lite"/>
    </source>
</evidence>
<gene>
    <name evidence="4" type="ORF">ABW18_01245</name>
</gene>
<keyword evidence="2" id="KW-0472">Membrane</keyword>
<feature type="transmembrane region" description="Helical" evidence="2">
    <location>
        <begin position="26"/>
        <end position="44"/>
    </location>
</feature>
<proteinExistence type="predicted"/>
<evidence type="ECO:0000313" key="4">
    <source>
        <dbReference type="EMBL" id="KNA93099.1"/>
    </source>
</evidence>
<comment type="caution">
    <text evidence="4">The sequence shown here is derived from an EMBL/GenBank/DDBJ whole genome shotgun (WGS) entry which is preliminary data.</text>
</comment>
<dbReference type="RefSeq" id="WP_049697191.1">
    <property type="nucleotide sequence ID" value="NZ_CBDRLS010000003.1"/>
</dbReference>
<dbReference type="NCBIfam" id="NF035953">
    <property type="entry name" value="integrity_Cei"/>
    <property type="match status" value="1"/>
</dbReference>
<feature type="compositionally biased region" description="Low complexity" evidence="1">
    <location>
        <begin position="58"/>
        <end position="70"/>
    </location>
</feature>
<evidence type="ECO:0000313" key="5">
    <source>
        <dbReference type="Proteomes" id="UP000037247"/>
    </source>
</evidence>